<evidence type="ECO:0000256" key="2">
    <source>
        <dbReference type="ARBA" id="ARBA00022630"/>
    </source>
</evidence>
<evidence type="ECO:0000259" key="6">
    <source>
        <dbReference type="Pfam" id="PF07976"/>
    </source>
</evidence>
<evidence type="ECO:0000259" key="5">
    <source>
        <dbReference type="Pfam" id="PF01494"/>
    </source>
</evidence>
<dbReference type="SUPFAM" id="SSF54373">
    <property type="entry name" value="FAD-linked reductases, C-terminal domain"/>
    <property type="match status" value="1"/>
</dbReference>
<dbReference type="Proteomes" id="UP001222325">
    <property type="component" value="Unassembled WGS sequence"/>
</dbReference>
<accession>A0AAD6XRQ3</accession>
<dbReference type="SUPFAM" id="SSF51905">
    <property type="entry name" value="FAD/NAD(P)-binding domain"/>
    <property type="match status" value="1"/>
</dbReference>
<dbReference type="EMBL" id="JARJCN010000022">
    <property type="protein sequence ID" value="KAJ7090359.1"/>
    <property type="molecule type" value="Genomic_DNA"/>
</dbReference>
<dbReference type="AlphaFoldDB" id="A0AAD6XRQ3"/>
<dbReference type="SUPFAM" id="SSF52833">
    <property type="entry name" value="Thioredoxin-like"/>
    <property type="match status" value="1"/>
</dbReference>
<evidence type="ECO:0000256" key="3">
    <source>
        <dbReference type="ARBA" id="ARBA00022827"/>
    </source>
</evidence>
<sequence>MHRRSTTTFKDGLEEPGRGWTFIKTAVANSDTMFKFRYLTPFPLLALKHIEDVLRDLVSEMDASVVKAPVKLLSYRIVQSSEYPVIATINEQGQSRDVHCKYLIGADGGSSTVRSLGNFSFPGTASPHKWIRLDAIVITDMPSSRRGSAAIESEKYGNVLWTPTDNGPATDGPGSAIMAVAKEALHPFTLEFVTLDWWTVYEIGQRVAETFQSGPVFLAGDAAHTHSSGAAQGLNTGIHDAVNLGWKLAGVLNGLYHEDILETYTAERRASAQRVIDLDRDIAALISGHVPAHFNAPPDADANEYLERVFSTNAAFMVGLGVTYDANLINRPGVELSGHRAPNGPVFRPGRVLPQSLRSLISYTGRFYALVFGGALEPTADSVHLNEVCATKFRALCEHLAVTSPLPCEFLTLLAGSGCLQPTEALGAQPLGRTVYDHSGAVFGAYGVATSVGAVILLRPDGIVSFKTRLDGGQELSDYFAPLVHHQVGKRLEIPLGAVDAPAGGDIDVESEQAAPVAA</sequence>
<keyword evidence="3" id="KW-0274">FAD</keyword>
<dbReference type="PANTHER" id="PTHR43004">
    <property type="entry name" value="TRK SYSTEM POTASSIUM UPTAKE PROTEIN"/>
    <property type="match status" value="1"/>
</dbReference>
<dbReference type="Gene3D" id="3.50.50.60">
    <property type="entry name" value="FAD/NAD(P)-binding domain"/>
    <property type="match status" value="1"/>
</dbReference>
<keyword evidence="4" id="KW-0560">Oxidoreductase</keyword>
<comment type="caution">
    <text evidence="7">The sequence shown here is derived from an EMBL/GenBank/DDBJ whole genome shotgun (WGS) entry which is preliminary data.</text>
</comment>
<name>A0AAD6XRQ3_9AGAR</name>
<feature type="domain" description="FAD-binding" evidence="5">
    <location>
        <begin position="88"/>
        <end position="277"/>
    </location>
</feature>
<dbReference type="InterPro" id="IPR038220">
    <property type="entry name" value="PHOX_C_sf"/>
</dbReference>
<feature type="domain" description="Phenol hydroxylase-like C-terminal dimerisation" evidence="6">
    <location>
        <begin position="436"/>
        <end position="486"/>
    </location>
</feature>
<dbReference type="InterPro" id="IPR036249">
    <property type="entry name" value="Thioredoxin-like_sf"/>
</dbReference>
<dbReference type="InterPro" id="IPR036188">
    <property type="entry name" value="FAD/NAD-bd_sf"/>
</dbReference>
<evidence type="ECO:0000256" key="1">
    <source>
        <dbReference type="ARBA" id="ARBA00007801"/>
    </source>
</evidence>
<protein>
    <submittedName>
        <fullName evidence="7">FAD binding domain-containing protein</fullName>
    </submittedName>
</protein>
<comment type="similarity">
    <text evidence="1">Belongs to the PheA/TfdB FAD monooxygenase family.</text>
</comment>
<dbReference type="Gene3D" id="3.40.30.20">
    <property type="match status" value="1"/>
</dbReference>
<proteinExistence type="inferred from homology"/>
<dbReference type="Gene3D" id="3.30.9.10">
    <property type="entry name" value="D-Amino Acid Oxidase, subunit A, domain 2"/>
    <property type="match status" value="1"/>
</dbReference>
<dbReference type="GO" id="GO:0016709">
    <property type="term" value="F:oxidoreductase activity, acting on paired donors, with incorporation or reduction of molecular oxygen, NAD(P)H as one donor, and incorporation of one atom of oxygen"/>
    <property type="evidence" value="ECO:0007669"/>
    <property type="project" value="UniProtKB-ARBA"/>
</dbReference>
<evidence type="ECO:0000313" key="8">
    <source>
        <dbReference type="Proteomes" id="UP001222325"/>
    </source>
</evidence>
<dbReference type="GO" id="GO:0071949">
    <property type="term" value="F:FAD binding"/>
    <property type="evidence" value="ECO:0007669"/>
    <property type="project" value="InterPro"/>
</dbReference>
<dbReference type="InterPro" id="IPR050641">
    <property type="entry name" value="RIFMO-like"/>
</dbReference>
<dbReference type="InterPro" id="IPR012941">
    <property type="entry name" value="Phe_hydrox_C_dim_dom"/>
</dbReference>
<dbReference type="InterPro" id="IPR002938">
    <property type="entry name" value="FAD-bd"/>
</dbReference>
<evidence type="ECO:0000313" key="7">
    <source>
        <dbReference type="EMBL" id="KAJ7090359.1"/>
    </source>
</evidence>
<dbReference type="Pfam" id="PF01494">
    <property type="entry name" value="FAD_binding_3"/>
    <property type="match status" value="1"/>
</dbReference>
<dbReference type="Pfam" id="PF07976">
    <property type="entry name" value="Phe_hydrox_dim"/>
    <property type="match status" value="1"/>
</dbReference>
<reference evidence="7" key="1">
    <citation type="submission" date="2023-03" db="EMBL/GenBank/DDBJ databases">
        <title>Massive genome expansion in bonnet fungi (Mycena s.s.) driven by repeated elements and novel gene families across ecological guilds.</title>
        <authorList>
            <consortium name="Lawrence Berkeley National Laboratory"/>
            <person name="Harder C.B."/>
            <person name="Miyauchi S."/>
            <person name="Viragh M."/>
            <person name="Kuo A."/>
            <person name="Thoen E."/>
            <person name="Andreopoulos B."/>
            <person name="Lu D."/>
            <person name="Skrede I."/>
            <person name="Drula E."/>
            <person name="Henrissat B."/>
            <person name="Morin E."/>
            <person name="Kohler A."/>
            <person name="Barry K."/>
            <person name="LaButti K."/>
            <person name="Morin E."/>
            <person name="Salamov A."/>
            <person name="Lipzen A."/>
            <person name="Mereny Z."/>
            <person name="Hegedus B."/>
            <person name="Baldrian P."/>
            <person name="Stursova M."/>
            <person name="Weitz H."/>
            <person name="Taylor A."/>
            <person name="Grigoriev I.V."/>
            <person name="Nagy L.G."/>
            <person name="Martin F."/>
            <person name="Kauserud H."/>
        </authorList>
    </citation>
    <scope>NUCLEOTIDE SEQUENCE</scope>
    <source>
        <strain evidence="7">CBHHK173m</strain>
    </source>
</reference>
<keyword evidence="2" id="KW-0285">Flavoprotein</keyword>
<evidence type="ECO:0000256" key="4">
    <source>
        <dbReference type="ARBA" id="ARBA00023002"/>
    </source>
</evidence>
<gene>
    <name evidence="7" type="ORF">B0H15DRAFT_1021863</name>
</gene>
<organism evidence="7 8">
    <name type="scientific">Mycena belliarum</name>
    <dbReference type="NCBI Taxonomy" id="1033014"/>
    <lineage>
        <taxon>Eukaryota</taxon>
        <taxon>Fungi</taxon>
        <taxon>Dikarya</taxon>
        <taxon>Basidiomycota</taxon>
        <taxon>Agaricomycotina</taxon>
        <taxon>Agaricomycetes</taxon>
        <taxon>Agaricomycetidae</taxon>
        <taxon>Agaricales</taxon>
        <taxon>Marasmiineae</taxon>
        <taxon>Mycenaceae</taxon>
        <taxon>Mycena</taxon>
    </lineage>
</organism>
<keyword evidence="8" id="KW-1185">Reference proteome</keyword>
<dbReference type="PANTHER" id="PTHR43004:SF5">
    <property type="entry name" value="FAD-BINDING DOMAIN-CONTAINING PROTEIN"/>
    <property type="match status" value="1"/>
</dbReference>
<dbReference type="PRINTS" id="PR00420">
    <property type="entry name" value="RNGMNOXGNASE"/>
</dbReference>